<evidence type="ECO:0000313" key="2">
    <source>
        <dbReference type="EMBL" id="MFD2762176.1"/>
    </source>
</evidence>
<keyword evidence="1" id="KW-0472">Membrane</keyword>
<feature type="transmembrane region" description="Helical" evidence="1">
    <location>
        <begin position="81"/>
        <end position="104"/>
    </location>
</feature>
<keyword evidence="1" id="KW-0812">Transmembrane</keyword>
<feature type="transmembrane region" description="Helical" evidence="1">
    <location>
        <begin position="248"/>
        <end position="270"/>
    </location>
</feature>
<evidence type="ECO:0000256" key="1">
    <source>
        <dbReference type="SAM" id="Phobius"/>
    </source>
</evidence>
<sequence length="471" mass="51105">MSAEQIGFTLLYLGLFLLLGKWIRVRVKWTQNLFLPSSIIGGFLALLVGPQVLGKILGMFAGSDSLLNNGLIPPQVTEVWGTLPGLMINVVFASLFLGTTIPGIKKIWRLAGAQLSFGWTMGWGQYVLGILLAVLVLSPLFGLPPMTGALIEIAFEGGHGTAAGMGETFKDLGFEEAYDLSIGLATVGLISGVVAGIILINWGVRRNKTQVIKNVEGFSDLRKRGIMEFQNREPAANMTVRTESIEPLSLHFALVGLAVLVGYLILQFLIWLESVTWGAMTGSEFMTYIPLFPLAMIGGIIVQLIFSKLDQNHILDRPMISRIQGFALDILVVTAIGTISLDVIGNHIIPFLLLAALGITWNIFGVLVLAPRIIPTYWFERAMGDFGQSMGVTATGLLLMRVVDPKNDSPAFESFGYKQLVFEPLLGGGLVTSLSVPLIFEFGPIPFLIISAVMCLLGLLMGLLYFGKKKS</sequence>
<organism evidence="2 3">
    <name type="scientific">Lentibacillus juripiscarius</name>
    <dbReference type="NCBI Taxonomy" id="257446"/>
    <lineage>
        <taxon>Bacteria</taxon>
        <taxon>Bacillati</taxon>
        <taxon>Bacillota</taxon>
        <taxon>Bacilli</taxon>
        <taxon>Bacillales</taxon>
        <taxon>Bacillaceae</taxon>
        <taxon>Lentibacillus</taxon>
    </lineage>
</organism>
<feature type="transmembrane region" description="Helical" evidence="1">
    <location>
        <begin position="445"/>
        <end position="466"/>
    </location>
</feature>
<keyword evidence="3" id="KW-1185">Reference proteome</keyword>
<name>A0ABW5V867_9BACI</name>
<feature type="transmembrane region" description="Helical" evidence="1">
    <location>
        <begin position="180"/>
        <end position="204"/>
    </location>
</feature>
<accession>A0ABW5V867</accession>
<reference evidence="3" key="1">
    <citation type="journal article" date="2019" name="Int. J. Syst. Evol. Microbiol.">
        <title>The Global Catalogue of Microorganisms (GCM) 10K type strain sequencing project: providing services to taxonomists for standard genome sequencing and annotation.</title>
        <authorList>
            <consortium name="The Broad Institute Genomics Platform"/>
            <consortium name="The Broad Institute Genome Sequencing Center for Infectious Disease"/>
            <person name="Wu L."/>
            <person name="Ma J."/>
        </authorList>
    </citation>
    <scope>NUCLEOTIDE SEQUENCE [LARGE SCALE GENOMIC DNA]</scope>
    <source>
        <strain evidence="3">TISTR 1535</strain>
    </source>
</reference>
<feature type="transmembrane region" description="Helical" evidence="1">
    <location>
        <begin position="351"/>
        <end position="374"/>
    </location>
</feature>
<feature type="transmembrane region" description="Helical" evidence="1">
    <location>
        <begin position="420"/>
        <end position="439"/>
    </location>
</feature>
<feature type="transmembrane region" description="Helical" evidence="1">
    <location>
        <begin position="116"/>
        <end position="137"/>
    </location>
</feature>
<feature type="transmembrane region" description="Helical" evidence="1">
    <location>
        <begin position="35"/>
        <end position="61"/>
    </location>
</feature>
<dbReference type="InterPro" id="IPR004445">
    <property type="entry name" value="GltS"/>
</dbReference>
<evidence type="ECO:0000313" key="3">
    <source>
        <dbReference type="Proteomes" id="UP001597502"/>
    </source>
</evidence>
<feature type="transmembrane region" description="Helical" evidence="1">
    <location>
        <begin position="326"/>
        <end position="345"/>
    </location>
</feature>
<dbReference type="Proteomes" id="UP001597502">
    <property type="component" value="Unassembled WGS sequence"/>
</dbReference>
<proteinExistence type="predicted"/>
<dbReference type="PANTHER" id="PTHR36178:SF1">
    <property type="entry name" value="SODIUM_GLUTAMATE SYMPORTER"/>
    <property type="match status" value="1"/>
</dbReference>
<feature type="transmembrane region" description="Helical" evidence="1">
    <location>
        <begin position="285"/>
        <end position="306"/>
    </location>
</feature>
<dbReference type="RefSeq" id="WP_382395413.1">
    <property type="nucleotide sequence ID" value="NZ_JBHUNA010000038.1"/>
</dbReference>
<dbReference type="PANTHER" id="PTHR36178">
    <property type="entry name" value="SLR0625 PROTEIN"/>
    <property type="match status" value="1"/>
</dbReference>
<dbReference type="EMBL" id="JBHUNA010000038">
    <property type="protein sequence ID" value="MFD2762176.1"/>
    <property type="molecule type" value="Genomic_DNA"/>
</dbReference>
<dbReference type="Pfam" id="PF03616">
    <property type="entry name" value="Glt_symporter"/>
    <property type="match status" value="1"/>
</dbReference>
<comment type="caution">
    <text evidence="2">The sequence shown here is derived from an EMBL/GenBank/DDBJ whole genome shotgun (WGS) entry which is preliminary data.</text>
</comment>
<keyword evidence="1" id="KW-1133">Transmembrane helix</keyword>
<gene>
    <name evidence="2" type="ORF">ACFSUO_14555</name>
</gene>
<protein>
    <submittedName>
        <fullName evidence="2">Sodium/glutamate symporter</fullName>
    </submittedName>
</protein>
<feature type="transmembrane region" description="Helical" evidence="1">
    <location>
        <begin position="6"/>
        <end position="23"/>
    </location>
</feature>